<keyword evidence="13" id="KW-0131">Cell cycle</keyword>
<evidence type="ECO:0000256" key="11">
    <source>
        <dbReference type="ARBA" id="ARBA00022843"/>
    </source>
</evidence>
<dbReference type="Gene3D" id="1.10.10.10">
    <property type="entry name" value="Winged helix-like DNA-binding domain superfamily/Winged helix DNA-binding domain"/>
    <property type="match status" value="1"/>
</dbReference>
<evidence type="ECO:0000256" key="1">
    <source>
        <dbReference type="ARBA" id="ARBA00004123"/>
    </source>
</evidence>
<evidence type="ECO:0000313" key="20">
    <source>
        <dbReference type="Proteomes" id="UP000694845"/>
    </source>
</evidence>
<dbReference type="OrthoDB" id="1926878at2759"/>
<dbReference type="SMART" id="SM01074">
    <property type="entry name" value="Cdc6_C"/>
    <property type="match status" value="1"/>
</dbReference>
<dbReference type="Gene3D" id="1.10.8.60">
    <property type="match status" value="1"/>
</dbReference>
<protein>
    <recommendedName>
        <fullName evidence="16">Cell division control protein</fullName>
    </recommendedName>
</protein>
<dbReference type="Pfam" id="PF00004">
    <property type="entry name" value="AAA"/>
    <property type="match status" value="1"/>
</dbReference>
<dbReference type="GO" id="GO:0005524">
    <property type="term" value="F:ATP binding"/>
    <property type="evidence" value="ECO:0007669"/>
    <property type="project" value="UniProtKB-KW"/>
</dbReference>
<keyword evidence="6 21" id="KW-0132">Cell division</keyword>
<organism evidence="20 21">
    <name type="scientific">Acanthaster planci</name>
    <name type="common">Crown-of-thorns starfish</name>
    <dbReference type="NCBI Taxonomy" id="133434"/>
    <lineage>
        <taxon>Eukaryota</taxon>
        <taxon>Metazoa</taxon>
        <taxon>Echinodermata</taxon>
        <taxon>Eleutherozoa</taxon>
        <taxon>Asterozoa</taxon>
        <taxon>Asteroidea</taxon>
        <taxon>Valvatacea</taxon>
        <taxon>Valvatida</taxon>
        <taxon>Acanthasteridae</taxon>
        <taxon>Acanthaster</taxon>
    </lineage>
</organism>
<keyword evidence="4" id="KW-0963">Cytoplasm</keyword>
<evidence type="ECO:0000256" key="12">
    <source>
        <dbReference type="ARBA" id="ARBA00023242"/>
    </source>
</evidence>
<evidence type="ECO:0000256" key="2">
    <source>
        <dbReference type="ARBA" id="ARBA00004496"/>
    </source>
</evidence>
<dbReference type="CDD" id="cd08768">
    <property type="entry name" value="Cdc6_C"/>
    <property type="match status" value="1"/>
</dbReference>
<dbReference type="GO" id="GO:0051301">
    <property type="term" value="P:cell division"/>
    <property type="evidence" value="ECO:0007669"/>
    <property type="project" value="UniProtKB-UniRule"/>
</dbReference>
<dbReference type="InterPro" id="IPR054425">
    <property type="entry name" value="Cdc6_ORC1-like_ATPase_lid"/>
</dbReference>
<dbReference type="RefSeq" id="XP_022103629.1">
    <property type="nucleotide sequence ID" value="XM_022247937.1"/>
</dbReference>
<evidence type="ECO:0000259" key="19">
    <source>
        <dbReference type="SMART" id="SM01074"/>
    </source>
</evidence>
<accession>A0A8B7ZD79</accession>
<dbReference type="InterPro" id="IPR027417">
    <property type="entry name" value="P-loop_NTPase"/>
</dbReference>
<dbReference type="Pfam" id="PF22606">
    <property type="entry name" value="Cdc6-ORC-like_ATPase_lid"/>
    <property type="match status" value="1"/>
</dbReference>
<dbReference type="InterPro" id="IPR003593">
    <property type="entry name" value="AAA+_ATPase"/>
</dbReference>
<proteinExistence type="inferred from homology"/>
<dbReference type="GO" id="GO:0005737">
    <property type="term" value="C:cytoplasm"/>
    <property type="evidence" value="ECO:0007669"/>
    <property type="project" value="UniProtKB-SubCell"/>
</dbReference>
<dbReference type="PANTHER" id="PTHR10763:SF26">
    <property type="entry name" value="CELL DIVISION CONTROL PROTEIN 6 HOMOLOG"/>
    <property type="match status" value="1"/>
</dbReference>
<dbReference type="CDD" id="cd00009">
    <property type="entry name" value="AAA"/>
    <property type="match status" value="1"/>
</dbReference>
<evidence type="ECO:0000256" key="14">
    <source>
        <dbReference type="ARBA" id="ARBA00056036"/>
    </source>
</evidence>
<evidence type="ECO:0000256" key="9">
    <source>
        <dbReference type="ARBA" id="ARBA00022776"/>
    </source>
</evidence>
<dbReference type="PIRSF" id="PIRSF001767">
    <property type="entry name" value="Cdc6"/>
    <property type="match status" value="1"/>
</dbReference>
<evidence type="ECO:0000256" key="15">
    <source>
        <dbReference type="ARBA" id="ARBA00062730"/>
    </source>
</evidence>
<name>A0A8B7ZD79_ACAPL</name>
<dbReference type="FunFam" id="1.10.8.60:FF:000058">
    <property type="entry name" value="Cell division control protein"/>
    <property type="match status" value="1"/>
</dbReference>
<dbReference type="GO" id="GO:0005819">
    <property type="term" value="C:spindle"/>
    <property type="evidence" value="ECO:0007669"/>
    <property type="project" value="UniProtKB-ARBA"/>
</dbReference>
<evidence type="ECO:0000256" key="16">
    <source>
        <dbReference type="PIRNR" id="PIRNR001767"/>
    </source>
</evidence>
<dbReference type="AlphaFoldDB" id="A0A8B7ZD79"/>
<gene>
    <name evidence="21" type="primary">LOC110986228</name>
</gene>
<evidence type="ECO:0000313" key="21">
    <source>
        <dbReference type="RefSeq" id="XP_022103629.1"/>
    </source>
</evidence>
<keyword evidence="8" id="KW-0547">Nucleotide-binding</keyword>
<feature type="region of interest" description="Disordered" evidence="17">
    <location>
        <begin position="17"/>
        <end position="102"/>
    </location>
</feature>
<keyword evidence="9" id="KW-0498">Mitosis</keyword>
<keyword evidence="7" id="KW-0235">DNA replication</keyword>
<keyword evidence="12 16" id="KW-0539">Nucleus</keyword>
<evidence type="ECO:0000259" key="18">
    <source>
        <dbReference type="SMART" id="SM00382"/>
    </source>
</evidence>
<dbReference type="Gene3D" id="3.40.50.300">
    <property type="entry name" value="P-loop containing nucleotide triphosphate hydrolases"/>
    <property type="match status" value="1"/>
</dbReference>
<comment type="subcellular location">
    <subcellularLocation>
        <location evidence="2">Cytoplasm</location>
    </subcellularLocation>
    <subcellularLocation>
        <location evidence="1 16">Nucleus</location>
    </subcellularLocation>
</comment>
<dbReference type="InterPro" id="IPR003959">
    <property type="entry name" value="ATPase_AAA_core"/>
</dbReference>
<comment type="subunit">
    <text evidence="15">Interacts with PCNA, ORC1, cyclin-CDK. Interacts with HUWE1. Interacts with ANKRD17. Interacts with GRWD1; origin binding of GRWD1 is dependent on CDC6. Interacts with CDT1; are mutually dependent on one another for loading MCM complexes onto chromatin. Interacts with TTC4. Interacts (via Cy motif) with CCNF; the interaction takes place during G2 and M phase. Interacts with CDH1.</text>
</comment>
<keyword evidence="5" id="KW-0597">Phosphoprotein</keyword>
<evidence type="ECO:0000256" key="13">
    <source>
        <dbReference type="ARBA" id="ARBA00023306"/>
    </source>
</evidence>
<feature type="domain" description="Cdc6 C-terminal" evidence="19">
    <location>
        <begin position="542"/>
        <end position="622"/>
    </location>
</feature>
<dbReference type="GO" id="GO:0033314">
    <property type="term" value="P:mitotic DNA replication checkpoint signaling"/>
    <property type="evidence" value="ECO:0007669"/>
    <property type="project" value="TreeGrafter"/>
</dbReference>
<feature type="domain" description="AAA+ ATPase" evidence="18">
    <location>
        <begin position="265"/>
        <end position="403"/>
    </location>
</feature>
<evidence type="ECO:0000256" key="7">
    <source>
        <dbReference type="ARBA" id="ARBA00022705"/>
    </source>
</evidence>
<keyword evidence="11" id="KW-0832">Ubl conjugation</keyword>
<dbReference type="SUPFAM" id="SSF46785">
    <property type="entry name" value="Winged helix' DNA-binding domain"/>
    <property type="match status" value="1"/>
</dbReference>
<dbReference type="FunFam" id="3.40.50.300:FF:000547">
    <property type="entry name" value="Cell division control protein"/>
    <property type="match status" value="1"/>
</dbReference>
<evidence type="ECO:0000256" key="3">
    <source>
        <dbReference type="ARBA" id="ARBA00006184"/>
    </source>
</evidence>
<dbReference type="InterPro" id="IPR015163">
    <property type="entry name" value="Cdc6_C"/>
</dbReference>
<evidence type="ECO:0000256" key="10">
    <source>
        <dbReference type="ARBA" id="ARBA00022840"/>
    </source>
</evidence>
<comment type="similarity">
    <text evidence="3 16">Belongs to the CDC6/cdc18 family.</text>
</comment>
<dbReference type="GO" id="GO:0003688">
    <property type="term" value="F:DNA replication origin binding"/>
    <property type="evidence" value="ECO:0007669"/>
    <property type="project" value="TreeGrafter"/>
</dbReference>
<evidence type="ECO:0000256" key="17">
    <source>
        <dbReference type="SAM" id="MobiDB-lite"/>
    </source>
</evidence>
<keyword evidence="20" id="KW-1185">Reference proteome</keyword>
<dbReference type="PANTHER" id="PTHR10763">
    <property type="entry name" value="CELL DIVISION CONTROL PROTEIN 6-RELATED"/>
    <property type="match status" value="1"/>
</dbReference>
<dbReference type="InterPro" id="IPR036388">
    <property type="entry name" value="WH-like_DNA-bd_sf"/>
</dbReference>
<feature type="compositionally biased region" description="Polar residues" evidence="17">
    <location>
        <begin position="27"/>
        <end position="42"/>
    </location>
</feature>
<reference evidence="21" key="1">
    <citation type="submission" date="2025-08" db="UniProtKB">
        <authorList>
            <consortium name="RefSeq"/>
        </authorList>
    </citation>
    <scope>IDENTIFICATION</scope>
</reference>
<dbReference type="InterPro" id="IPR050311">
    <property type="entry name" value="ORC1/CDC6"/>
</dbReference>
<dbReference type="Pfam" id="PF09079">
    <property type="entry name" value="WHD_Cdc6"/>
    <property type="match status" value="1"/>
</dbReference>
<dbReference type="GO" id="GO:0005634">
    <property type="term" value="C:nucleus"/>
    <property type="evidence" value="ECO:0007669"/>
    <property type="project" value="UniProtKB-SubCell"/>
</dbReference>
<dbReference type="InterPro" id="IPR016314">
    <property type="entry name" value="Cdc6/18"/>
</dbReference>
<dbReference type="GO" id="GO:0006270">
    <property type="term" value="P:DNA replication initiation"/>
    <property type="evidence" value="ECO:0007669"/>
    <property type="project" value="UniProtKB-UniRule"/>
</dbReference>
<dbReference type="GeneID" id="110986228"/>
<evidence type="ECO:0000256" key="6">
    <source>
        <dbReference type="ARBA" id="ARBA00022618"/>
    </source>
</evidence>
<dbReference type="Proteomes" id="UP000694845">
    <property type="component" value="Unplaced"/>
</dbReference>
<dbReference type="InterPro" id="IPR036390">
    <property type="entry name" value="WH_DNA-bd_sf"/>
</dbReference>
<comment type="function">
    <text evidence="14 16">Involved in the initiation of DNA replication. Also participates in checkpoint controls that ensure DNA replication is completed before mitosis is initiated.</text>
</comment>
<dbReference type="SUPFAM" id="SSF52540">
    <property type="entry name" value="P-loop containing nucleoside triphosphate hydrolases"/>
    <property type="match status" value="1"/>
</dbReference>
<evidence type="ECO:0000256" key="8">
    <source>
        <dbReference type="ARBA" id="ARBA00022741"/>
    </source>
</evidence>
<dbReference type="FunFam" id="1.10.10.10:FF:000265">
    <property type="entry name" value="Cell division control protein"/>
    <property type="match status" value="1"/>
</dbReference>
<dbReference type="GO" id="GO:0016887">
    <property type="term" value="F:ATP hydrolysis activity"/>
    <property type="evidence" value="ECO:0007669"/>
    <property type="project" value="InterPro"/>
</dbReference>
<sequence>MYTVAMPVKTRQVQTPLPFKCRKTRNSGKTPQRASVERSQATEVRKLTTVCRTQKDDKNQTQVQGTKTPEKSSSHHLGCVRRKSSPCDAASQSGQMLPSSPRKRTLLQEVSTNDERRVTPCCSPRKMKKENIPVTDVIEDSSVLADDADIFVSPRQNHSKDLKSVNCHVHHVKTSPAKGACVKLECNASPQRSRKDSTGEKFTSPTVRGSLNKTITPLKLEKNEGECYKKIKQSLHTALPDRLLCRDKELGMMTLFLRSHVTKAQAGSLYISGAPGTGKTACLSQVLNNEKKLMSKAQVIFVNCMSVRHSQGIYGKILEEVLGNHRGKISAKEASRRLQKTFTSAGQMIVLVLDEIDHLDSKGQEVLYTMFEWPSLPKSRLLLIGVANALDLTDRILPRLQARPKCKPELLHFSPYSKDELVAILLDRVQNNCDENVVEPVALQLCARKVAAVAGDVRKALDVCRRAVEMVECDVKRQLQFSCRSPGRKTGQTSSATVSSHSGVKTVGLKQVSSVISEVYGSSLTTSSNQSQTFPLQQKLTICTVLLMVRGGKFKEITLGKCHETYSKVCKDRQVPAVEQSEFLSLCQLVESRGVIGLKFSKDPRQSKIRLKLNENEVEAALQDKVLLSSILQGDVLTKMR</sequence>
<dbReference type="KEGG" id="aplc:110986228"/>
<dbReference type="SMART" id="SM00382">
    <property type="entry name" value="AAA"/>
    <property type="match status" value="1"/>
</dbReference>
<evidence type="ECO:0000256" key="4">
    <source>
        <dbReference type="ARBA" id="ARBA00022490"/>
    </source>
</evidence>
<keyword evidence="10" id="KW-0067">ATP-binding</keyword>
<evidence type="ECO:0000256" key="5">
    <source>
        <dbReference type="ARBA" id="ARBA00022553"/>
    </source>
</evidence>